<gene>
    <name evidence="2" type="ORF">UFOVP513_40</name>
</gene>
<reference evidence="2" key="1">
    <citation type="submission" date="2020-04" db="EMBL/GenBank/DDBJ databases">
        <authorList>
            <person name="Chiriac C."/>
            <person name="Salcher M."/>
            <person name="Ghai R."/>
            <person name="Kavagutti S V."/>
        </authorList>
    </citation>
    <scope>NUCLEOTIDE SEQUENCE</scope>
</reference>
<name>A0A6J5MLA6_9CAUD</name>
<accession>A0A6J5MLA6</accession>
<dbReference type="EMBL" id="LR796476">
    <property type="protein sequence ID" value="CAB4147584.1"/>
    <property type="molecule type" value="Genomic_DNA"/>
</dbReference>
<evidence type="ECO:0000313" key="2">
    <source>
        <dbReference type="EMBL" id="CAB4147584.1"/>
    </source>
</evidence>
<keyword evidence="1" id="KW-0175">Coiled coil</keyword>
<evidence type="ECO:0008006" key="3">
    <source>
        <dbReference type="Google" id="ProtNLM"/>
    </source>
</evidence>
<organism evidence="2">
    <name type="scientific">uncultured Caudovirales phage</name>
    <dbReference type="NCBI Taxonomy" id="2100421"/>
    <lineage>
        <taxon>Viruses</taxon>
        <taxon>Duplodnaviria</taxon>
        <taxon>Heunggongvirae</taxon>
        <taxon>Uroviricota</taxon>
        <taxon>Caudoviricetes</taxon>
        <taxon>Peduoviridae</taxon>
        <taxon>Maltschvirus</taxon>
        <taxon>Maltschvirus maltsch</taxon>
    </lineage>
</organism>
<feature type="coiled-coil region" evidence="1">
    <location>
        <begin position="16"/>
        <end position="71"/>
    </location>
</feature>
<sequence length="96" mass="10942">MSEYADGFDDGKGEKFDELMEEIVYLREQLKKVNKDRLESHIRWDAENAARMQAEAEIATLREALSRLVEVHDAMGGMCSPERILAEEALAKEKGK</sequence>
<protein>
    <recommendedName>
        <fullName evidence="3">Coil containing protein</fullName>
    </recommendedName>
</protein>
<evidence type="ECO:0000256" key="1">
    <source>
        <dbReference type="SAM" id="Coils"/>
    </source>
</evidence>
<proteinExistence type="predicted"/>